<keyword evidence="3" id="KW-1185">Reference proteome</keyword>
<protein>
    <submittedName>
        <fullName evidence="2">Uncharacterized protein</fullName>
    </submittedName>
</protein>
<feature type="compositionally biased region" description="Polar residues" evidence="1">
    <location>
        <begin position="19"/>
        <end position="33"/>
    </location>
</feature>
<name>A0ABD6EZ19_9BILA</name>
<evidence type="ECO:0000256" key="1">
    <source>
        <dbReference type="SAM" id="MobiDB-lite"/>
    </source>
</evidence>
<comment type="caution">
    <text evidence="2">The sequence shown here is derived from an EMBL/GenBank/DDBJ whole genome shotgun (WGS) entry which is preliminary data.</text>
</comment>
<reference evidence="2 3" key="1">
    <citation type="submission" date="2024-08" db="EMBL/GenBank/DDBJ databases">
        <title>Gnathostoma spinigerum genome.</title>
        <authorList>
            <person name="Gonzalez-Bertolin B."/>
            <person name="Monzon S."/>
            <person name="Zaballos A."/>
            <person name="Jimenez P."/>
            <person name="Dekumyoy P."/>
            <person name="Varona S."/>
            <person name="Cuesta I."/>
            <person name="Sumanam S."/>
            <person name="Adisakwattana P."/>
            <person name="Gasser R.B."/>
            <person name="Hernandez-Gonzalez A."/>
            <person name="Young N.D."/>
            <person name="Perteguer M.J."/>
        </authorList>
    </citation>
    <scope>NUCLEOTIDE SEQUENCE [LARGE SCALE GENOMIC DNA]</scope>
    <source>
        <strain evidence="2">AL3</strain>
        <tissue evidence="2">Liver</tissue>
    </source>
</reference>
<sequence>MMSSYQQQLEPAMQMQRAPPSQTMDSYQPQIYHQSQSQAQSVADAPSSYQTPSANDFDFLDGMNFLTESLPVPPTSESRQYGKSIFRAIKCANVMC</sequence>
<feature type="compositionally biased region" description="Low complexity" evidence="1">
    <location>
        <begin position="34"/>
        <end position="48"/>
    </location>
</feature>
<evidence type="ECO:0000313" key="3">
    <source>
        <dbReference type="Proteomes" id="UP001608902"/>
    </source>
</evidence>
<accession>A0ABD6EZ19</accession>
<dbReference type="EMBL" id="JBGFUD010009930">
    <property type="protein sequence ID" value="MFH4982721.1"/>
    <property type="molecule type" value="Genomic_DNA"/>
</dbReference>
<evidence type="ECO:0000313" key="2">
    <source>
        <dbReference type="EMBL" id="MFH4982721.1"/>
    </source>
</evidence>
<dbReference type="AlphaFoldDB" id="A0ABD6EZ19"/>
<feature type="region of interest" description="Disordered" evidence="1">
    <location>
        <begin position="1"/>
        <end position="54"/>
    </location>
</feature>
<organism evidence="2 3">
    <name type="scientific">Gnathostoma spinigerum</name>
    <dbReference type="NCBI Taxonomy" id="75299"/>
    <lineage>
        <taxon>Eukaryota</taxon>
        <taxon>Metazoa</taxon>
        <taxon>Ecdysozoa</taxon>
        <taxon>Nematoda</taxon>
        <taxon>Chromadorea</taxon>
        <taxon>Rhabditida</taxon>
        <taxon>Spirurina</taxon>
        <taxon>Gnathostomatomorpha</taxon>
        <taxon>Gnathostomatoidea</taxon>
        <taxon>Gnathostomatidae</taxon>
        <taxon>Gnathostoma</taxon>
    </lineage>
</organism>
<dbReference type="Proteomes" id="UP001608902">
    <property type="component" value="Unassembled WGS sequence"/>
</dbReference>
<gene>
    <name evidence="2" type="ORF">AB6A40_009430</name>
</gene>
<proteinExistence type="predicted"/>